<feature type="domain" description="Phosphatidic acid phosphatase type 2/haloperoxidase" evidence="5">
    <location>
        <begin position="77"/>
        <end position="202"/>
    </location>
</feature>
<dbReference type="InterPro" id="IPR000326">
    <property type="entry name" value="PAP2/HPO"/>
</dbReference>
<dbReference type="GO" id="GO:0005886">
    <property type="term" value="C:plasma membrane"/>
    <property type="evidence" value="ECO:0007669"/>
    <property type="project" value="TreeGrafter"/>
</dbReference>
<dbReference type="GO" id="GO:0050380">
    <property type="term" value="F:undecaprenyl-diphosphatase activity"/>
    <property type="evidence" value="ECO:0007669"/>
    <property type="project" value="UniProtKB-EC"/>
</dbReference>
<evidence type="ECO:0000313" key="7">
    <source>
        <dbReference type="Proteomes" id="UP000234412"/>
    </source>
</evidence>
<organism evidence="6 7">
    <name type="scientific">Klebsiella variicola</name>
    <dbReference type="NCBI Taxonomy" id="244366"/>
    <lineage>
        <taxon>Bacteria</taxon>
        <taxon>Pseudomonadati</taxon>
        <taxon>Pseudomonadota</taxon>
        <taxon>Gammaproteobacteria</taxon>
        <taxon>Enterobacterales</taxon>
        <taxon>Enterobacteriaceae</taxon>
        <taxon>Klebsiella/Raoultella group</taxon>
        <taxon>Klebsiella</taxon>
        <taxon>Klebsiella pneumoniae complex</taxon>
    </lineage>
</organism>
<protein>
    <recommendedName>
        <fullName evidence="1">undecaprenyl-diphosphate phosphatase</fullName>
        <ecNumber evidence="1">3.6.1.27</ecNumber>
    </recommendedName>
    <alternativeName>
        <fullName evidence="2">Undecaprenyl pyrophosphate phosphatase</fullName>
    </alternativeName>
</protein>
<feature type="transmembrane region" description="Helical" evidence="4">
    <location>
        <begin position="49"/>
        <end position="68"/>
    </location>
</feature>
<evidence type="ECO:0000256" key="1">
    <source>
        <dbReference type="ARBA" id="ARBA00012374"/>
    </source>
</evidence>
<feature type="non-terminal residue" evidence="6">
    <location>
        <position position="202"/>
    </location>
</feature>
<sequence length="202" mass="22983">MLLIARRTALAAALLLVMPVTVWLSGWLWQPGLPVAMLKTLWWVTETVTQPWGIITHVALCGWFLWCLRYRLRAALILFLILAAAILVGQGVKSWVKARVQEPRPFVIWLENSRQVPVTQFYALKRKERAKLVHAQLAQAQDIPPFLRKHWQKETGFAFPSGHTMFAASWALLAAGLLWPRRRWGTVAVLLAWATAVMGSRL</sequence>
<comment type="catalytic activity">
    <reaction evidence="3">
        <text>di-trans,octa-cis-undecaprenyl diphosphate + H2O = di-trans,octa-cis-undecaprenyl phosphate + phosphate + H(+)</text>
        <dbReference type="Rhea" id="RHEA:28094"/>
        <dbReference type="ChEBI" id="CHEBI:15377"/>
        <dbReference type="ChEBI" id="CHEBI:15378"/>
        <dbReference type="ChEBI" id="CHEBI:43474"/>
        <dbReference type="ChEBI" id="CHEBI:58405"/>
        <dbReference type="ChEBI" id="CHEBI:60392"/>
        <dbReference type="EC" id="3.6.1.27"/>
    </reaction>
</comment>
<dbReference type="Proteomes" id="UP000234412">
    <property type="component" value="Unassembled WGS sequence"/>
</dbReference>
<keyword evidence="4" id="KW-1133">Transmembrane helix</keyword>
<dbReference type="AlphaFoldDB" id="A0A2N4YWB0"/>
<evidence type="ECO:0000313" key="6">
    <source>
        <dbReference type="EMBL" id="PLM92124.1"/>
    </source>
</evidence>
<dbReference type="PANTHER" id="PTHR14969">
    <property type="entry name" value="SPHINGOSINE-1-PHOSPHATE PHOSPHOHYDROLASE"/>
    <property type="match status" value="1"/>
</dbReference>
<dbReference type="NCBIfam" id="NF007975">
    <property type="entry name" value="PRK10699.1"/>
    <property type="match status" value="1"/>
</dbReference>
<evidence type="ECO:0000259" key="5">
    <source>
        <dbReference type="SMART" id="SM00014"/>
    </source>
</evidence>
<evidence type="ECO:0000256" key="3">
    <source>
        <dbReference type="ARBA" id="ARBA00047594"/>
    </source>
</evidence>
<feature type="transmembrane region" description="Helical" evidence="4">
    <location>
        <begin position="9"/>
        <end position="29"/>
    </location>
</feature>
<name>A0A2N4YWB0_KLEVA</name>
<dbReference type="PANTHER" id="PTHR14969:SF54">
    <property type="entry name" value="PHOSPHATIDYLGLYCEROPHOSPHATASE B"/>
    <property type="match status" value="1"/>
</dbReference>
<feature type="transmembrane region" description="Helical" evidence="4">
    <location>
        <begin position="157"/>
        <end position="179"/>
    </location>
</feature>
<keyword evidence="4" id="KW-0812">Transmembrane</keyword>
<comment type="caution">
    <text evidence="6">The sequence shown here is derived from an EMBL/GenBank/DDBJ whole genome shotgun (WGS) entry which is preliminary data.</text>
</comment>
<gene>
    <name evidence="6" type="ORF">CWN47_23470</name>
</gene>
<dbReference type="SUPFAM" id="SSF48317">
    <property type="entry name" value="Acid phosphatase/Vanadium-dependent haloperoxidase"/>
    <property type="match status" value="1"/>
</dbReference>
<reference evidence="6 7" key="1">
    <citation type="submission" date="2017-11" db="EMBL/GenBank/DDBJ databases">
        <authorList>
            <person name="Han C.G."/>
        </authorList>
    </citation>
    <scope>NUCLEOTIDE SEQUENCE [LARGE SCALE GENOMIC DNA]</scope>
    <source>
        <strain evidence="6 7">A8</strain>
    </source>
</reference>
<dbReference type="SMART" id="SM00014">
    <property type="entry name" value="acidPPc"/>
    <property type="match status" value="1"/>
</dbReference>
<feature type="transmembrane region" description="Helical" evidence="4">
    <location>
        <begin position="75"/>
        <end position="96"/>
    </location>
</feature>
<dbReference type="EC" id="3.6.1.27" evidence="1"/>
<keyword evidence="4" id="KW-0472">Membrane</keyword>
<dbReference type="CDD" id="cd01610">
    <property type="entry name" value="PAP2_like"/>
    <property type="match status" value="1"/>
</dbReference>
<proteinExistence type="predicted"/>
<dbReference type="InterPro" id="IPR036938">
    <property type="entry name" value="PAP2/HPO_sf"/>
</dbReference>
<reference evidence="6 7" key="2">
    <citation type="submission" date="2018-01" db="EMBL/GenBank/DDBJ databases">
        <title>Genomic study of Klebsiella pneumoniae.</title>
        <authorList>
            <person name="Yang Y."/>
            <person name="Bicalho R."/>
        </authorList>
    </citation>
    <scope>NUCLEOTIDE SEQUENCE [LARGE SCALE GENOMIC DNA]</scope>
    <source>
        <strain evidence="6 7">A8</strain>
    </source>
</reference>
<dbReference type="EMBL" id="PIDP01001028">
    <property type="protein sequence ID" value="PLM92124.1"/>
    <property type="molecule type" value="Genomic_DNA"/>
</dbReference>
<dbReference type="Gene3D" id="1.20.144.10">
    <property type="entry name" value="Phosphatidic acid phosphatase type 2/haloperoxidase"/>
    <property type="match status" value="1"/>
</dbReference>
<evidence type="ECO:0000256" key="4">
    <source>
        <dbReference type="SAM" id="Phobius"/>
    </source>
</evidence>
<evidence type="ECO:0000256" key="2">
    <source>
        <dbReference type="ARBA" id="ARBA00032707"/>
    </source>
</evidence>
<dbReference type="Pfam" id="PF01569">
    <property type="entry name" value="PAP2"/>
    <property type="match status" value="1"/>
</dbReference>
<accession>A0A2N4YWB0</accession>